<dbReference type="InterPro" id="IPR014710">
    <property type="entry name" value="RmlC-like_jellyroll"/>
</dbReference>
<dbReference type="Gene3D" id="3.40.1090.10">
    <property type="entry name" value="Cytosolic phospholipase A2 catalytic domain"/>
    <property type="match status" value="1"/>
</dbReference>
<dbReference type="PROSITE" id="PS51635">
    <property type="entry name" value="PNPLA"/>
    <property type="match status" value="1"/>
</dbReference>
<evidence type="ECO:0000256" key="9">
    <source>
        <dbReference type="ARBA" id="ARBA00023098"/>
    </source>
</evidence>
<feature type="domain" description="Cyclic nucleotide-binding" evidence="16">
    <location>
        <begin position="425"/>
        <end position="516"/>
    </location>
</feature>
<dbReference type="GO" id="GO:0005789">
    <property type="term" value="C:endoplasmic reticulum membrane"/>
    <property type="evidence" value="ECO:0007669"/>
    <property type="project" value="UniProtKB-SubCell"/>
</dbReference>
<dbReference type="Pfam" id="PF24179">
    <property type="entry name" value="NTE_Ploop"/>
    <property type="match status" value="1"/>
</dbReference>
<dbReference type="Pfam" id="PF01734">
    <property type="entry name" value="Patatin"/>
    <property type="match status" value="1"/>
</dbReference>
<name>A0A1L7XAT2_9HELO</name>
<feature type="short sequence motif" description="GXSXG" evidence="13">
    <location>
        <begin position="900"/>
        <end position="904"/>
    </location>
</feature>
<dbReference type="SUPFAM" id="SSF51206">
    <property type="entry name" value="cAMP-binding domain-like"/>
    <property type="match status" value="2"/>
</dbReference>
<evidence type="ECO:0000259" key="16">
    <source>
        <dbReference type="PROSITE" id="PS50042"/>
    </source>
</evidence>
<dbReference type="Proteomes" id="UP000184330">
    <property type="component" value="Unassembled WGS sequence"/>
</dbReference>
<proteinExistence type="inferred from homology"/>
<dbReference type="Pfam" id="PF00027">
    <property type="entry name" value="cNMP_binding"/>
    <property type="match status" value="2"/>
</dbReference>
<feature type="short sequence motif" description="GXGXXG" evidence="13">
    <location>
        <begin position="873"/>
        <end position="878"/>
    </location>
</feature>
<feature type="domain" description="PNPLA" evidence="17">
    <location>
        <begin position="869"/>
        <end position="1034"/>
    </location>
</feature>
<dbReference type="GO" id="GO:0004622">
    <property type="term" value="F:phosphatidylcholine lysophospholipase activity"/>
    <property type="evidence" value="ECO:0007669"/>
    <property type="project" value="UniProtKB-EC"/>
</dbReference>
<dbReference type="PANTHER" id="PTHR14226:SF29">
    <property type="entry name" value="NEUROPATHY TARGET ESTERASE SWS"/>
    <property type="match status" value="1"/>
</dbReference>
<keyword evidence="14" id="KW-0256">Endoplasmic reticulum</keyword>
<sequence length="1165" mass="129325">MADIFRSTELFQYIDDEHLEEQLEKLQILTLGKEEDMELAQEYGLVAVLEGELKVLVKYHDGAIKHYNSKEGYASPLKQGTRTAPLRVLKTIRSGESWTNMQLILSSITRDFSEDVGRSRCSKKNPLLQYRDRCDLPPASSIILRSSSTTRLAAIPLKDLLSIHAHDPSGALFLSQSIMRRLYSITFPTCYENLGLQEEVLASQKALHRMVQDESYDQSMSEKYLEWLRVFDMKADPSVEEDSSSIGPTKGIVLGQSPSVDAGSSQTCIDSRHESPKPFNVNESTGRPLLLVETPSSQGRLKPRPRIEVSDLLDKDQLLDSPEFGLFESPSLLSRTETKNAFQQNTAVLFSADKGERFADLRQHISSRIVHVLLSARAAGGDYPNNEAISMDTRDINPEINRRPSSDADIIMLESCEQNTEIAFFPRGSFLVREGERYPGLYYIIDGDLQAKSSIASSDLDDENGATNSQATFYLRRGALVGYSGLLQDNRSLYSIHAITDSYVGFIPRKHLRKIIEAHPRVFFLFAKRFLEVLPYVVGMVDHALDWLKLEPGEKVYESGEASDGFYIVLNGRLRTSQVNPITGDTVVQEVGRGQSAGALELYTSRKRPAALVAIRKSEVIRIQISTYKTLAFIHPTFAMSLAQIISASAPSLIENSVSMLSQQQGQWKLRTIAVLALSSDISADRFTHSLSESVIKTGVENSKDVITLQSESILRSLGDSSFDKRGNLRLENYLTLLEASVNITLFVGDQSPDSAWTKTCIERADIILFLGSADGCPDLTLMEKNAMKWNPLAQKSLVILNDTKPVAVSGNTRLWQETRPWAGDYVHHLKWPLSNVADASEASRSPLSSGHADIDRLTRGLFHRSIALVLGGGGARGISHLGVIKAFEEEGIPIDIVGGTSIGAFIGALYSRHLEYQKTFDDVRQFSKGMRHLRFISDLTLPVLSVTSGRAFNRRIKEFLGDQMDISDLSLNFYCTVTNLTKNGIAQPISAGRLWGPVRASMGVAGFVPPFCIDGDMLIDGCYSSNVPISNSKNMSAEAIFAIDVSDIPAFDSQNYGESVTGWELLCNRWNPFSRSPKTSTPSYTDVTERLCFTTTFAEISALKQMKDCYYLAPPVTQRATDFHRFDEIFKIGYVTAKSWLADMKASGTFPKLAIRESEPSGLT</sequence>
<dbReference type="GO" id="GO:0046470">
    <property type="term" value="P:phosphatidylcholine metabolic process"/>
    <property type="evidence" value="ECO:0007669"/>
    <property type="project" value="InterPro"/>
</dbReference>
<evidence type="ECO:0000256" key="8">
    <source>
        <dbReference type="ARBA" id="ARBA00022989"/>
    </source>
</evidence>
<evidence type="ECO:0000256" key="2">
    <source>
        <dbReference type="ARBA" id="ARBA00006636"/>
    </source>
</evidence>
<evidence type="ECO:0000256" key="14">
    <source>
        <dbReference type="RuleBase" id="RU362043"/>
    </source>
</evidence>
<gene>
    <name evidence="18" type="ORF">PAC_12022</name>
</gene>
<keyword evidence="8" id="KW-1133">Transmembrane helix</keyword>
<comment type="caution">
    <text evidence="13">Lacks conserved residue(s) required for the propagation of feature annotation.</text>
</comment>
<evidence type="ECO:0000256" key="1">
    <source>
        <dbReference type="ARBA" id="ARBA00004370"/>
    </source>
</evidence>
<comment type="catalytic activity">
    <reaction evidence="12 14">
        <text>a 1-acyl-sn-glycero-3-phosphocholine + H2O = sn-glycerol 3-phosphocholine + a fatty acid + H(+)</text>
        <dbReference type="Rhea" id="RHEA:15177"/>
        <dbReference type="ChEBI" id="CHEBI:15377"/>
        <dbReference type="ChEBI" id="CHEBI:15378"/>
        <dbReference type="ChEBI" id="CHEBI:16870"/>
        <dbReference type="ChEBI" id="CHEBI:28868"/>
        <dbReference type="ChEBI" id="CHEBI:58168"/>
        <dbReference type="EC" id="3.1.1.5"/>
    </reaction>
</comment>
<keyword evidence="19" id="KW-1185">Reference proteome</keyword>
<keyword evidence="10" id="KW-0472">Membrane</keyword>
<dbReference type="AlphaFoldDB" id="A0A1L7XAT2"/>
<evidence type="ECO:0000256" key="6">
    <source>
        <dbReference type="ARBA" id="ARBA00022801"/>
    </source>
</evidence>
<comment type="subcellular location">
    <subcellularLocation>
        <location evidence="14">Endoplasmic reticulum membrane</location>
    </subcellularLocation>
    <subcellularLocation>
        <location evidence="1">Membrane</location>
    </subcellularLocation>
</comment>
<feature type="domain" description="Cyclic nucleotide-binding" evidence="16">
    <location>
        <begin position="544"/>
        <end position="631"/>
    </location>
</feature>
<dbReference type="SUPFAM" id="SSF52151">
    <property type="entry name" value="FabD/lysophospholipase-like"/>
    <property type="match status" value="1"/>
</dbReference>
<dbReference type="PANTHER" id="PTHR14226">
    <property type="entry name" value="NEUROPATHY TARGET ESTERASE/SWISS CHEESE D.MELANOGASTER"/>
    <property type="match status" value="1"/>
</dbReference>
<dbReference type="EMBL" id="FJOG01000020">
    <property type="protein sequence ID" value="CZR62125.1"/>
    <property type="molecule type" value="Genomic_DNA"/>
</dbReference>
<keyword evidence="6 13" id="KW-0378">Hydrolase</keyword>
<reference evidence="18 19" key="1">
    <citation type="submission" date="2016-03" db="EMBL/GenBank/DDBJ databases">
        <authorList>
            <person name="Ploux O."/>
        </authorList>
    </citation>
    <scope>NUCLEOTIDE SEQUENCE [LARGE SCALE GENOMIC DNA]</scope>
    <source>
        <strain evidence="18 19">UAMH 11012</strain>
    </source>
</reference>
<feature type="region of interest" description="Disordered" evidence="15">
    <location>
        <begin position="238"/>
        <end position="284"/>
    </location>
</feature>
<dbReference type="CDD" id="cd00038">
    <property type="entry name" value="CAP_ED"/>
    <property type="match status" value="2"/>
</dbReference>
<dbReference type="InterPro" id="IPR056556">
    <property type="entry name" value="NTE1_P-loop_dom"/>
</dbReference>
<dbReference type="OrthoDB" id="421051at2759"/>
<evidence type="ECO:0000256" key="11">
    <source>
        <dbReference type="ARBA" id="ARBA00024965"/>
    </source>
</evidence>
<evidence type="ECO:0000256" key="10">
    <source>
        <dbReference type="ARBA" id="ARBA00023136"/>
    </source>
</evidence>
<dbReference type="EC" id="3.1.1.5" evidence="3 14"/>
<feature type="compositionally biased region" description="Polar residues" evidence="15">
    <location>
        <begin position="256"/>
        <end position="269"/>
    </location>
</feature>
<keyword evidence="7 13" id="KW-0442">Lipid degradation</keyword>
<dbReference type="InterPro" id="IPR016035">
    <property type="entry name" value="Acyl_Trfase/lysoPLipase"/>
</dbReference>
<evidence type="ECO:0000259" key="17">
    <source>
        <dbReference type="PROSITE" id="PS51635"/>
    </source>
</evidence>
<dbReference type="InterPro" id="IPR001423">
    <property type="entry name" value="LysoPLipase_patatin_CS"/>
</dbReference>
<dbReference type="STRING" id="576137.A0A1L7XAT2"/>
<dbReference type="PROSITE" id="PS50042">
    <property type="entry name" value="CNMP_BINDING_3"/>
    <property type="match status" value="2"/>
</dbReference>
<dbReference type="InterPro" id="IPR050301">
    <property type="entry name" value="NTE"/>
</dbReference>
<keyword evidence="5" id="KW-0812">Transmembrane</keyword>
<accession>A0A1L7XAT2</accession>
<evidence type="ECO:0000256" key="13">
    <source>
        <dbReference type="PROSITE-ProRule" id="PRU01161"/>
    </source>
</evidence>
<feature type="active site" description="Nucleophile" evidence="13">
    <location>
        <position position="902"/>
    </location>
</feature>
<organism evidence="18 19">
    <name type="scientific">Phialocephala subalpina</name>
    <dbReference type="NCBI Taxonomy" id="576137"/>
    <lineage>
        <taxon>Eukaryota</taxon>
        <taxon>Fungi</taxon>
        <taxon>Dikarya</taxon>
        <taxon>Ascomycota</taxon>
        <taxon>Pezizomycotina</taxon>
        <taxon>Leotiomycetes</taxon>
        <taxon>Helotiales</taxon>
        <taxon>Mollisiaceae</taxon>
        <taxon>Phialocephala</taxon>
        <taxon>Phialocephala fortinii species complex</taxon>
    </lineage>
</organism>
<keyword evidence="9 13" id="KW-0443">Lipid metabolism</keyword>
<evidence type="ECO:0000256" key="3">
    <source>
        <dbReference type="ARBA" id="ARBA00013274"/>
    </source>
</evidence>
<evidence type="ECO:0000256" key="4">
    <source>
        <dbReference type="ARBA" id="ARBA00018317"/>
    </source>
</evidence>
<comment type="function">
    <text evidence="11">Intracellular phospholipase B that catalyzes the double deacylation of phosphatidylcholine (PC) to glycerophosphocholine (GroPCho). Plays an important role in membrane lipid homeostasis. Responsible for the rapid PC turnover in response to inositol, elevated temperatures, or when choline is present in the growth medium.</text>
</comment>
<evidence type="ECO:0000256" key="5">
    <source>
        <dbReference type="ARBA" id="ARBA00022692"/>
    </source>
</evidence>
<evidence type="ECO:0000256" key="7">
    <source>
        <dbReference type="ARBA" id="ARBA00022963"/>
    </source>
</evidence>
<dbReference type="SMART" id="SM00100">
    <property type="entry name" value="cNMP"/>
    <property type="match status" value="2"/>
</dbReference>
<evidence type="ECO:0000313" key="18">
    <source>
        <dbReference type="EMBL" id="CZR62125.1"/>
    </source>
</evidence>
<comment type="similarity">
    <text evidence="2 14">Belongs to the NTE family.</text>
</comment>
<protein>
    <recommendedName>
        <fullName evidence="4 14">Lysophospholipase NTE1</fullName>
        <ecNumber evidence="3 14">3.1.1.5</ecNumber>
    </recommendedName>
    <alternativeName>
        <fullName evidence="14">Intracellular phospholipase B</fullName>
    </alternativeName>
</protein>
<dbReference type="InterPro" id="IPR000595">
    <property type="entry name" value="cNMP-bd_dom"/>
</dbReference>
<dbReference type="Gene3D" id="2.60.120.10">
    <property type="entry name" value="Jelly Rolls"/>
    <property type="match status" value="2"/>
</dbReference>
<evidence type="ECO:0000256" key="15">
    <source>
        <dbReference type="SAM" id="MobiDB-lite"/>
    </source>
</evidence>
<dbReference type="PROSITE" id="PS01237">
    <property type="entry name" value="UPF0028"/>
    <property type="match status" value="1"/>
</dbReference>
<dbReference type="InterPro" id="IPR018490">
    <property type="entry name" value="cNMP-bd_dom_sf"/>
</dbReference>
<feature type="active site" description="Proton acceptor" evidence="13">
    <location>
        <position position="1021"/>
    </location>
</feature>
<dbReference type="InterPro" id="IPR002641">
    <property type="entry name" value="PNPLA_dom"/>
</dbReference>
<evidence type="ECO:0000313" key="19">
    <source>
        <dbReference type="Proteomes" id="UP000184330"/>
    </source>
</evidence>
<dbReference type="GO" id="GO:0016042">
    <property type="term" value="P:lipid catabolic process"/>
    <property type="evidence" value="ECO:0007669"/>
    <property type="project" value="UniProtKB-UniRule"/>
</dbReference>
<evidence type="ECO:0000256" key="12">
    <source>
        <dbReference type="ARBA" id="ARBA00049531"/>
    </source>
</evidence>